<feature type="transmembrane region" description="Helical" evidence="1">
    <location>
        <begin position="148"/>
        <end position="167"/>
    </location>
</feature>
<sequence length="204" mass="23089">MDPYYANKMATKTELELLEYFTNHQKYVPVAVLAAVAELQKRGRSFTEAELATLEPERQAVKQAAQAEAALEAEAETEETGEVSRLYTPNAIVGFSIFFSLLFGAMLLATNIREMNNRKGSWVVIGFSIVYMAIEVTLFQLYRNSTLTLGLNLIGALILNFYFWPKYIGLERDYEAKPIWRALLISILIILPLIVIVSLMPQQQ</sequence>
<evidence type="ECO:0000313" key="3">
    <source>
        <dbReference type="Proteomes" id="UP000253919"/>
    </source>
</evidence>
<dbReference type="AlphaFoldDB" id="A0A369QR53"/>
<keyword evidence="1" id="KW-1133">Transmembrane helix</keyword>
<dbReference type="OrthoDB" id="882708at2"/>
<dbReference type="EMBL" id="QASA01000001">
    <property type="protein sequence ID" value="RDC65717.1"/>
    <property type="molecule type" value="Genomic_DNA"/>
</dbReference>
<keyword evidence="1" id="KW-0472">Membrane</keyword>
<evidence type="ECO:0000313" key="2">
    <source>
        <dbReference type="EMBL" id="RDC65717.1"/>
    </source>
</evidence>
<name>A0A369QR53_9BACT</name>
<proteinExistence type="predicted"/>
<reference evidence="2 3" key="1">
    <citation type="submission" date="2018-04" db="EMBL/GenBank/DDBJ databases">
        <title>Adhaeribacter sp. HMF7616 genome sequencing and assembly.</title>
        <authorList>
            <person name="Kang H."/>
            <person name="Kang J."/>
            <person name="Cha I."/>
            <person name="Kim H."/>
            <person name="Joh K."/>
        </authorList>
    </citation>
    <scope>NUCLEOTIDE SEQUENCE [LARGE SCALE GENOMIC DNA]</scope>
    <source>
        <strain evidence="2 3">HMF7616</strain>
    </source>
</reference>
<protein>
    <submittedName>
        <fullName evidence="2">Uncharacterized protein</fullName>
    </submittedName>
</protein>
<keyword evidence="1" id="KW-0812">Transmembrane</keyword>
<gene>
    <name evidence="2" type="ORF">AHMF7616_04347</name>
</gene>
<evidence type="ECO:0000256" key="1">
    <source>
        <dbReference type="SAM" id="Phobius"/>
    </source>
</evidence>
<feature type="transmembrane region" description="Helical" evidence="1">
    <location>
        <begin position="122"/>
        <end position="142"/>
    </location>
</feature>
<organism evidence="2 3">
    <name type="scientific">Adhaeribacter pallidiroseus</name>
    <dbReference type="NCBI Taxonomy" id="2072847"/>
    <lineage>
        <taxon>Bacteria</taxon>
        <taxon>Pseudomonadati</taxon>
        <taxon>Bacteroidota</taxon>
        <taxon>Cytophagia</taxon>
        <taxon>Cytophagales</taxon>
        <taxon>Hymenobacteraceae</taxon>
        <taxon>Adhaeribacter</taxon>
    </lineage>
</organism>
<dbReference type="Proteomes" id="UP000253919">
    <property type="component" value="Unassembled WGS sequence"/>
</dbReference>
<dbReference type="RefSeq" id="WP_115374687.1">
    <property type="nucleotide sequence ID" value="NZ_QASA01000001.1"/>
</dbReference>
<accession>A0A369QR53</accession>
<feature type="transmembrane region" description="Helical" evidence="1">
    <location>
        <begin position="179"/>
        <end position="200"/>
    </location>
</feature>
<comment type="caution">
    <text evidence="2">The sequence shown here is derived from an EMBL/GenBank/DDBJ whole genome shotgun (WGS) entry which is preliminary data.</text>
</comment>
<feature type="transmembrane region" description="Helical" evidence="1">
    <location>
        <begin position="91"/>
        <end position="110"/>
    </location>
</feature>
<keyword evidence="3" id="KW-1185">Reference proteome</keyword>